<comment type="caution">
    <text evidence="1">The sequence shown here is derived from an EMBL/GenBank/DDBJ whole genome shotgun (WGS) entry which is preliminary data.</text>
</comment>
<dbReference type="AlphaFoldDB" id="A0A5J4QLS4"/>
<accession>A0A5J4QLS4</accession>
<sequence length="715" mass="83976">MKDDYNLRYVSKPTKVVDLIKQKQRLISWDLFPNKKELDQLFIGRTEQLKQFQTRIYDIDTQYPNCIIVSGLNAIGRRKFLKHSLINSNTIRAEYVSPIITLDYRCSIEAFIVRIYGLGYSQMDSSEVTNLLKKTIDEKVSIATALLKEIEDSDNILFIEDNNAIVARDGNIPDWFIQIVENISDSPNTILCLISLSRVRALFPIRNKFLFCLEIPELEKAERIGLFTSLLKIGRQDLNRKDLVLISDQFKGFPEQIFYTVELLRSEGVQSILSNLHLIIEYNTEKVSRLIKQYERNVLGMQLLKILSEYEFISLEMLEKILGEDFEDSKPIISQLSYESIIEYIGSVKENLRLNDAIRDYIQRSSYKMDDKYKNNLKKHVKENIQNYAEDLDRDISDYVISVKEALKQGLDVPSEFLIPSHFVNAMRELYNYERRLDEVVLLANRVLKNPEYLDEKIVREIRYWLCLSLARKRDERFLAEIQKISGVDHNFLLGFYYRLTGRFDDALIRLNRVLGEVPNYYRAKRELIQVYLNKEEFDLAFDLAEETYSLDKYNPYNIQSYFRCLLKLEGKSAKSTLEKLLDDLKNNINPKADEMYRTSLTQFYAQIENDEEKALNTVNETILLYPKKIYPYLTKLEILNHSNNLGEINKVLLLIEERFDKTSEIWRKLHYLLAKCKILKADGKITEAKQILNSDIKKNFSQSLFQKCETELSL</sequence>
<protein>
    <submittedName>
        <fullName evidence="1">Uncharacterized protein</fullName>
    </submittedName>
</protein>
<evidence type="ECO:0000313" key="1">
    <source>
        <dbReference type="EMBL" id="KAA6322897.1"/>
    </source>
</evidence>
<reference evidence="1" key="1">
    <citation type="submission" date="2019-03" db="EMBL/GenBank/DDBJ databases">
        <title>Single cell metagenomics reveals metabolic interactions within the superorganism composed of flagellate Streblomastix strix and complex community of Bacteroidetes bacteria on its surface.</title>
        <authorList>
            <person name="Treitli S.C."/>
            <person name="Kolisko M."/>
            <person name="Husnik F."/>
            <person name="Keeling P."/>
            <person name="Hampl V."/>
        </authorList>
    </citation>
    <scope>NUCLEOTIDE SEQUENCE</scope>
    <source>
        <strain evidence="1">STM</strain>
    </source>
</reference>
<proteinExistence type="predicted"/>
<gene>
    <name evidence="1" type="ORF">EZS27_027609</name>
</gene>
<organism evidence="1">
    <name type="scientific">termite gut metagenome</name>
    <dbReference type="NCBI Taxonomy" id="433724"/>
    <lineage>
        <taxon>unclassified sequences</taxon>
        <taxon>metagenomes</taxon>
        <taxon>organismal metagenomes</taxon>
    </lineage>
</organism>
<dbReference type="Gene3D" id="1.25.40.10">
    <property type="entry name" value="Tetratricopeptide repeat domain"/>
    <property type="match status" value="1"/>
</dbReference>
<dbReference type="EMBL" id="SNRY01002932">
    <property type="protein sequence ID" value="KAA6322897.1"/>
    <property type="molecule type" value="Genomic_DNA"/>
</dbReference>
<name>A0A5J4QLS4_9ZZZZ</name>
<dbReference type="SUPFAM" id="SSF48452">
    <property type="entry name" value="TPR-like"/>
    <property type="match status" value="1"/>
</dbReference>
<dbReference type="InterPro" id="IPR011990">
    <property type="entry name" value="TPR-like_helical_dom_sf"/>
</dbReference>